<dbReference type="PANTHER" id="PTHR30073">
    <property type="entry name" value="ASPARTATE--AMMONIA LIGASE"/>
    <property type="match status" value="1"/>
</dbReference>
<dbReference type="GO" id="GO:0004071">
    <property type="term" value="F:aspartate-ammonia ligase activity"/>
    <property type="evidence" value="ECO:0007669"/>
    <property type="project" value="UniProtKB-UniRule"/>
</dbReference>
<dbReference type="PIRSF" id="PIRSF001555">
    <property type="entry name" value="Asp_ammon_ligase"/>
    <property type="match status" value="1"/>
</dbReference>
<dbReference type="InterPro" id="IPR045864">
    <property type="entry name" value="aa-tRNA-synth_II/BPL/LPL"/>
</dbReference>
<keyword evidence="2 9" id="KW-0436">Ligase</keyword>
<gene>
    <name evidence="9" type="ORF">SAMN02745154_00335</name>
</gene>
<dbReference type="EC" id="6.3.1.1" evidence="7"/>
<dbReference type="GO" id="GO:0005524">
    <property type="term" value="F:ATP binding"/>
    <property type="evidence" value="ECO:0007669"/>
    <property type="project" value="UniProtKB-KW"/>
</dbReference>
<dbReference type="Proteomes" id="UP000190389">
    <property type="component" value="Unassembled WGS sequence"/>
</dbReference>
<protein>
    <recommendedName>
        <fullName evidence="7">Aspartate--ammonia ligase</fullName>
        <ecNumber evidence="7">6.3.1.1</ecNumber>
    </recommendedName>
</protein>
<name>A0A1T4L5Z7_9BACT</name>
<evidence type="ECO:0000256" key="5">
    <source>
        <dbReference type="ARBA" id="ARBA00022840"/>
    </source>
</evidence>
<dbReference type="PROSITE" id="PS50862">
    <property type="entry name" value="AA_TRNA_LIGASE_II"/>
    <property type="match status" value="1"/>
</dbReference>
<keyword evidence="10" id="KW-1185">Reference proteome</keyword>
<dbReference type="RefSeq" id="WP_078747073.1">
    <property type="nucleotide sequence ID" value="NZ_CP137850.1"/>
</dbReference>
<proteinExistence type="predicted"/>
<keyword evidence="4" id="KW-0547">Nucleotide-binding</keyword>
<dbReference type="GO" id="GO:0005829">
    <property type="term" value="C:cytosol"/>
    <property type="evidence" value="ECO:0007669"/>
    <property type="project" value="TreeGrafter"/>
</dbReference>
<dbReference type="EMBL" id="FUXF01000009">
    <property type="protein sequence ID" value="SJZ50165.1"/>
    <property type="molecule type" value="Genomic_DNA"/>
</dbReference>
<evidence type="ECO:0000256" key="6">
    <source>
        <dbReference type="ARBA" id="ARBA00022888"/>
    </source>
</evidence>
<evidence type="ECO:0000313" key="9">
    <source>
        <dbReference type="EMBL" id="SJZ50165.1"/>
    </source>
</evidence>
<reference evidence="10" key="1">
    <citation type="submission" date="2017-02" db="EMBL/GenBank/DDBJ databases">
        <authorList>
            <person name="Varghese N."/>
            <person name="Submissions S."/>
        </authorList>
    </citation>
    <scope>NUCLEOTIDE SEQUENCE [LARGE SCALE GENOMIC DNA]</scope>
    <source>
        <strain evidence="10">ATCC 27862</strain>
    </source>
</reference>
<evidence type="ECO:0000256" key="3">
    <source>
        <dbReference type="ARBA" id="ARBA00022605"/>
    </source>
</evidence>
<keyword evidence="3" id="KW-0028">Amino-acid biosynthesis</keyword>
<dbReference type="SUPFAM" id="SSF55681">
    <property type="entry name" value="Class II aaRS and biotin synthetases"/>
    <property type="match status" value="1"/>
</dbReference>
<dbReference type="InterPro" id="IPR004618">
    <property type="entry name" value="AsnA"/>
</dbReference>
<dbReference type="InterPro" id="IPR006195">
    <property type="entry name" value="aa-tRNA-synth_II"/>
</dbReference>
<sequence length="326" mass="37908">MYHSKLNVRQTQSAIQDLKLYFQEQLKVHLNLTRATAPLFVSHSSGLNDGLNGEEPVWFLPKDKDERLEVVHSLAKWKRDALKKYNFLPYEGLYTDMNAIRKEEDLDGLHSYYVDQWDWELVILPQDRNLDYLKKIVKLIYDSLKVTKKLLKLKYYQLEEEMPEQVFFISAQELEDMYPDLDIKERENAIAKEHGAVFIYGIGYKMKSGLIHSARAFDYDDWKLNGDLIVYSNVINQAIELSSMGIRVNSESLVTQSGFDKEHVKELSPYHKNVIDNKLPLTIGGGIGQSRVSMYLLEKAHIGEVQASHWPEQYRDEMSEKGIELL</sequence>
<dbReference type="Pfam" id="PF03590">
    <property type="entry name" value="AsnA"/>
    <property type="match status" value="1"/>
</dbReference>
<keyword evidence="6" id="KW-0061">Asparagine biosynthesis</keyword>
<evidence type="ECO:0000313" key="10">
    <source>
        <dbReference type="Proteomes" id="UP000190389"/>
    </source>
</evidence>
<dbReference type="AlphaFoldDB" id="A0A1T4L5Z7"/>
<dbReference type="Gene3D" id="3.30.930.10">
    <property type="entry name" value="Bira Bifunctional Protein, Domain 2"/>
    <property type="match status" value="1"/>
</dbReference>
<dbReference type="OrthoDB" id="9766088at2"/>
<evidence type="ECO:0000256" key="4">
    <source>
        <dbReference type="ARBA" id="ARBA00022741"/>
    </source>
</evidence>
<evidence type="ECO:0000256" key="1">
    <source>
        <dbReference type="ARBA" id="ARBA00022490"/>
    </source>
</evidence>
<dbReference type="NCBIfam" id="TIGR00669">
    <property type="entry name" value="asnA"/>
    <property type="match status" value="1"/>
</dbReference>
<evidence type="ECO:0000256" key="7">
    <source>
        <dbReference type="NCBIfam" id="TIGR00669"/>
    </source>
</evidence>
<dbReference type="GO" id="GO:0006529">
    <property type="term" value="P:asparagine biosynthetic process"/>
    <property type="evidence" value="ECO:0007669"/>
    <property type="project" value="UniProtKB-UniRule"/>
</dbReference>
<dbReference type="STRING" id="171291.SAMN02745154_00335"/>
<keyword evidence="5" id="KW-0067">ATP-binding</keyword>
<organism evidence="9 10">
    <name type="scientific">Mycoplasmopsis verecunda</name>
    <dbReference type="NCBI Taxonomy" id="171291"/>
    <lineage>
        <taxon>Bacteria</taxon>
        <taxon>Bacillati</taxon>
        <taxon>Mycoplasmatota</taxon>
        <taxon>Mycoplasmoidales</taxon>
        <taxon>Metamycoplasmataceae</taxon>
        <taxon>Mycoplasmopsis</taxon>
    </lineage>
</organism>
<evidence type="ECO:0000259" key="8">
    <source>
        <dbReference type="PROSITE" id="PS50862"/>
    </source>
</evidence>
<keyword evidence="1" id="KW-0963">Cytoplasm</keyword>
<evidence type="ECO:0000256" key="2">
    <source>
        <dbReference type="ARBA" id="ARBA00022598"/>
    </source>
</evidence>
<dbReference type="PANTHER" id="PTHR30073:SF5">
    <property type="entry name" value="ASPARTATE--AMMONIA LIGASE"/>
    <property type="match status" value="1"/>
</dbReference>
<accession>A0A1T4L5Z7</accession>
<feature type="domain" description="Aminoacyl-transfer RNA synthetases class-II family profile" evidence="8">
    <location>
        <begin position="91"/>
        <end position="311"/>
    </location>
</feature>